<gene>
    <name evidence="2" type="ORF">NEA10_20710</name>
</gene>
<protein>
    <submittedName>
        <fullName evidence="2">Rho termination factor N-terminal domain-containing protein</fullName>
    </submittedName>
</protein>
<proteinExistence type="predicted"/>
<geneLocation type="plasmid" evidence="2 3">
    <name>unnamed</name>
</geneLocation>
<accession>A0ABY5AVG3</accession>
<keyword evidence="1" id="KW-0472">Membrane</keyword>
<reference evidence="2" key="1">
    <citation type="submission" date="2022-06" db="EMBL/GenBank/DDBJ databases">
        <title>Genome sequence of Phormidium yuhuli AB48 isolated from an industrial photobioreactor environment.</title>
        <authorList>
            <person name="Qiu Y."/>
            <person name="Noonan A.J.C."/>
            <person name="Dofher K."/>
            <person name="Koch M."/>
            <person name="Kieft B."/>
            <person name="Lin X."/>
            <person name="Ziels R.M."/>
            <person name="Hallam S.J."/>
        </authorList>
    </citation>
    <scope>NUCLEOTIDE SEQUENCE</scope>
    <source>
        <strain evidence="2">AB48</strain>
        <plasmid evidence="2">unnamed</plasmid>
    </source>
</reference>
<keyword evidence="3" id="KW-1185">Reference proteome</keyword>
<keyword evidence="1" id="KW-1133">Transmembrane helix</keyword>
<dbReference type="RefSeq" id="WP_252665446.1">
    <property type="nucleotide sequence ID" value="NZ_CP098612.1"/>
</dbReference>
<keyword evidence="2" id="KW-0614">Plasmid</keyword>
<name>A0ABY5AVG3_9CYAN</name>
<evidence type="ECO:0000256" key="1">
    <source>
        <dbReference type="SAM" id="Phobius"/>
    </source>
</evidence>
<feature type="transmembrane region" description="Helical" evidence="1">
    <location>
        <begin position="6"/>
        <end position="30"/>
    </location>
</feature>
<evidence type="ECO:0000313" key="3">
    <source>
        <dbReference type="Proteomes" id="UP001056708"/>
    </source>
</evidence>
<sequence>MELNLVFEFAIALTIAPLVFCWAIDLAHLIQSIHRGQFREFAKDCTSKTVSAGNHLAIAPDTQSDTKLDQDHLPRPLYASKTVKHYVAEGYPDKLGEITALYPAKKPVTEPLAYHLAALGLGDKELKDLTATQLRKLGARLKIKGAARGRKKDLLKIIRGPNNYA</sequence>
<keyword evidence="1" id="KW-0812">Transmembrane</keyword>
<dbReference type="EMBL" id="CP098612">
    <property type="protein sequence ID" value="USR93268.1"/>
    <property type="molecule type" value="Genomic_DNA"/>
</dbReference>
<evidence type="ECO:0000313" key="2">
    <source>
        <dbReference type="EMBL" id="USR93268.1"/>
    </source>
</evidence>
<organism evidence="2 3">
    <name type="scientific">Phormidium yuhuli AB48</name>
    <dbReference type="NCBI Taxonomy" id="2940671"/>
    <lineage>
        <taxon>Bacteria</taxon>
        <taxon>Bacillati</taxon>
        <taxon>Cyanobacteriota</taxon>
        <taxon>Cyanophyceae</taxon>
        <taxon>Oscillatoriophycideae</taxon>
        <taxon>Oscillatoriales</taxon>
        <taxon>Oscillatoriaceae</taxon>
        <taxon>Phormidium</taxon>
        <taxon>Phormidium yuhuli</taxon>
    </lineage>
</organism>
<dbReference type="Proteomes" id="UP001056708">
    <property type="component" value="Plasmid unnamed"/>
</dbReference>